<comment type="cofactor">
    <cofactor evidence="2">
        <name>Mg(2+)</name>
        <dbReference type="ChEBI" id="CHEBI:18420"/>
    </cofactor>
    <text evidence="2">Binds 2 magnesium ions per subunit.</text>
</comment>
<dbReference type="GO" id="GO:0009252">
    <property type="term" value="P:peptidoglycan biosynthetic process"/>
    <property type="evidence" value="ECO:0007669"/>
    <property type="project" value="UniProtKB-UniRule"/>
</dbReference>
<dbReference type="GO" id="GO:0071555">
    <property type="term" value="P:cell wall organization"/>
    <property type="evidence" value="ECO:0007669"/>
    <property type="project" value="UniProtKB-KW"/>
</dbReference>
<dbReference type="PANTHER" id="PTHR10291:SF0">
    <property type="entry name" value="DEHYDRODOLICHYL DIPHOSPHATE SYNTHASE 2"/>
    <property type="match status" value="1"/>
</dbReference>
<keyword evidence="2" id="KW-0460">Magnesium</keyword>
<dbReference type="GO" id="GO:0008360">
    <property type="term" value="P:regulation of cell shape"/>
    <property type="evidence" value="ECO:0007669"/>
    <property type="project" value="UniProtKB-KW"/>
</dbReference>
<dbReference type="EMBL" id="DF952378">
    <property type="protein sequence ID" value="GAN44628.1"/>
    <property type="molecule type" value="Genomic_DNA"/>
</dbReference>
<dbReference type="GO" id="GO:0000287">
    <property type="term" value="F:magnesium ion binding"/>
    <property type="evidence" value="ECO:0007669"/>
    <property type="project" value="UniProtKB-UniRule"/>
</dbReference>
<evidence type="ECO:0000313" key="4">
    <source>
        <dbReference type="EMBL" id="GAP66539.1"/>
    </source>
</evidence>
<comment type="function">
    <text evidence="2">Catalyzes the sequential condensation of isopentenyl diphosphate (IPP) with (2E,6E)-farnesyl diphosphate (E,E-FPP) to yield (2Z,6Z,10Z,14Z,18Z,22Z,26Z,30Z,34E,38E)-undecaprenyl diphosphate (di-trans,octa-cis-UPP). UPP is the precursor of glycosyl carrier lipid in the biosynthesis of bacterial cell wall polysaccharide components such as peptidoglycan and lipopolysaccharide.</text>
</comment>
<feature type="binding site" evidence="2">
    <location>
        <position position="211"/>
    </location>
    <ligand>
        <name>Mg(2+)</name>
        <dbReference type="ChEBI" id="CHEBI:18420"/>
    </ligand>
</feature>
<keyword evidence="2" id="KW-0573">Peptidoglycan synthesis</keyword>
<dbReference type="EMBL" id="DF970211">
    <property type="protein sequence ID" value="GAP66539.1"/>
    <property type="molecule type" value="Genomic_DNA"/>
</dbReference>
<dbReference type="InterPro" id="IPR001441">
    <property type="entry name" value="UPP_synth-like"/>
</dbReference>
<feature type="binding site" evidence="2">
    <location>
        <begin position="25"/>
        <end position="28"/>
    </location>
    <ligand>
        <name>substrate</name>
    </ligand>
</feature>
<reference evidence="3" key="1">
    <citation type="submission" date="2015-03" db="EMBL/GenBank/DDBJ databases">
        <title>Draft genome sequence of Mizugakiibacter sediminis skMP5.</title>
        <authorList>
            <person name="Watanabe T."/>
            <person name="Kojima H."/>
            <person name="Fukui M."/>
        </authorList>
    </citation>
    <scope>NUCLEOTIDE SEQUENCE</scope>
    <source>
        <strain evidence="3">SkMP5</strain>
    </source>
</reference>
<dbReference type="PANTHER" id="PTHR10291">
    <property type="entry name" value="DEHYDRODOLICHYL DIPHOSPHATE SYNTHASE FAMILY MEMBER"/>
    <property type="match status" value="1"/>
</dbReference>
<feature type="binding site" evidence="2">
    <location>
        <begin position="69"/>
        <end position="71"/>
    </location>
    <ligand>
        <name>substrate</name>
    </ligand>
</feature>
<keyword evidence="2" id="KW-0479">Metal-binding</keyword>
<name>A0A0K8QNT1_9GAMM</name>
<evidence type="ECO:0000313" key="3">
    <source>
        <dbReference type="EMBL" id="GAN44628.1"/>
    </source>
</evidence>
<dbReference type="AlphaFoldDB" id="A0A0K8QNT1"/>
<keyword evidence="2" id="KW-0961">Cell wall biogenesis/degradation</keyword>
<sequence>MNAATPAGSAPAARIPRHVAIVMDGNGRWAERRHRPRSFGHRAGQKAVREAVEFCLRQRIEALTLFAFSSENWQRPQDEVGALMELFLKALDKETDELHGHGVRVRFVGELGAFAEPLRQRMQAAMAKTAANAALALNVCVNYGGRWDIAQAARRAAEAVARGELAAEAIDEHTLAPYLCLADLPPPDLLIRTGGEHRISNFLLWQIAYAELHFTDTLWPDVDQACLQRALDDYARRQRRYGKTGAQVAQAS</sequence>
<dbReference type="Pfam" id="PF01255">
    <property type="entry name" value="Prenyltransf"/>
    <property type="match status" value="1"/>
</dbReference>
<feature type="binding site" evidence="2">
    <location>
        <position position="37"/>
    </location>
    <ligand>
        <name>substrate</name>
    </ligand>
</feature>
<dbReference type="SUPFAM" id="SSF64005">
    <property type="entry name" value="Undecaprenyl diphosphate synthase"/>
    <property type="match status" value="1"/>
</dbReference>
<dbReference type="Gene3D" id="3.40.1180.10">
    <property type="entry name" value="Decaprenyl diphosphate synthase-like"/>
    <property type="match status" value="1"/>
</dbReference>
<comment type="similarity">
    <text evidence="2">Belongs to the UPP synthase family.</text>
</comment>
<feature type="binding site" evidence="2">
    <location>
        <begin position="198"/>
        <end position="200"/>
    </location>
    <ligand>
        <name>substrate</name>
    </ligand>
</feature>
<evidence type="ECO:0000256" key="1">
    <source>
        <dbReference type="ARBA" id="ARBA00022679"/>
    </source>
</evidence>
<comment type="subunit">
    <text evidence="2">Homodimer.</text>
</comment>
<dbReference type="GO" id="GO:0005829">
    <property type="term" value="C:cytosol"/>
    <property type="evidence" value="ECO:0007669"/>
    <property type="project" value="TreeGrafter"/>
</dbReference>
<feature type="binding site" evidence="2">
    <location>
        <position position="24"/>
    </location>
    <ligand>
        <name>Mg(2+)</name>
        <dbReference type="ChEBI" id="CHEBI:18420"/>
    </ligand>
</feature>
<dbReference type="GO" id="GO:0008834">
    <property type="term" value="F:ditrans,polycis-undecaprenyl-diphosphate synthase [(2E,6E)-farnesyl-diphosphate specific] activity"/>
    <property type="evidence" value="ECO:0007669"/>
    <property type="project" value="UniProtKB-UniRule"/>
</dbReference>
<dbReference type="GO" id="GO:0016094">
    <property type="term" value="P:polyprenol biosynthetic process"/>
    <property type="evidence" value="ECO:0007669"/>
    <property type="project" value="TreeGrafter"/>
</dbReference>
<feature type="active site" evidence="2">
    <location>
        <position position="24"/>
    </location>
</feature>
<feature type="active site" description="Proton acceptor" evidence="2">
    <location>
        <position position="72"/>
    </location>
</feature>
<evidence type="ECO:0000313" key="5">
    <source>
        <dbReference type="Proteomes" id="UP000253740"/>
    </source>
</evidence>
<feature type="binding site" evidence="2">
    <location>
        <position position="41"/>
    </location>
    <ligand>
        <name>substrate</name>
    </ligand>
</feature>
<feature type="binding site" evidence="2">
    <location>
        <position position="29"/>
    </location>
    <ligand>
        <name>substrate</name>
    </ligand>
</feature>
<dbReference type="NCBIfam" id="TIGR00055">
    <property type="entry name" value="uppS"/>
    <property type="match status" value="1"/>
</dbReference>
<dbReference type="STRING" id="1475481.GCA_000953855_01883"/>
<dbReference type="PROSITE" id="PS01066">
    <property type="entry name" value="UPP_SYNTHASE"/>
    <property type="match status" value="1"/>
</dbReference>
<keyword evidence="1 2" id="KW-0808">Transferase</keyword>
<feature type="binding site" evidence="2">
    <location>
        <position position="73"/>
    </location>
    <ligand>
        <name>substrate</name>
    </ligand>
</feature>
<dbReference type="InterPro" id="IPR018520">
    <property type="entry name" value="UPP_synth-like_CS"/>
</dbReference>
<dbReference type="FunFam" id="3.40.1180.10:FF:000001">
    <property type="entry name" value="(2E,6E)-farnesyl-diphosphate-specific ditrans,polycis-undecaprenyl-diphosphate synthase"/>
    <property type="match status" value="1"/>
</dbReference>
<dbReference type="RefSeq" id="WP_272898338.1">
    <property type="nucleotide sequence ID" value="NZ_DF970211.1"/>
</dbReference>
<feature type="binding site" evidence="2">
    <location>
        <position position="75"/>
    </location>
    <ligand>
        <name>substrate</name>
    </ligand>
</feature>
<keyword evidence="2" id="KW-0133">Cell shape</keyword>
<dbReference type="CDD" id="cd00475">
    <property type="entry name" value="Cis_IPPS"/>
    <property type="match status" value="1"/>
</dbReference>
<dbReference type="HAMAP" id="MF_01139">
    <property type="entry name" value="ISPT"/>
    <property type="match status" value="1"/>
</dbReference>
<keyword evidence="5" id="KW-1185">Reference proteome</keyword>
<dbReference type="Proteomes" id="UP000253740">
    <property type="component" value="Unassembled WGS sequence"/>
</dbReference>
<dbReference type="EC" id="2.5.1.31" evidence="2"/>
<dbReference type="InterPro" id="IPR036424">
    <property type="entry name" value="UPP_synth-like_sf"/>
</dbReference>
<accession>A0A0K8QNT1</accession>
<reference evidence="4" key="2">
    <citation type="submission" date="2015-08" db="EMBL/GenBank/DDBJ databases">
        <title>Complete DNA Sequence of Pseudomonas syringae pv. actinidiae, the Causal Agent of Kiwifruit Canker Disease.</title>
        <authorList>
            <person name="Rikkerink E.H.A."/>
            <person name="Fineran P.C."/>
        </authorList>
    </citation>
    <scope>NUCLEOTIDE SEQUENCE</scope>
    <source>
        <strain evidence="4">SkMP5</strain>
    </source>
</reference>
<dbReference type="HOGENOM" id="CLU_038505_1_1_6"/>
<feature type="binding site" evidence="2">
    <location>
        <position position="192"/>
    </location>
    <ligand>
        <name>substrate</name>
    </ligand>
</feature>
<protein>
    <recommendedName>
        <fullName evidence="2">Ditrans,polycis-undecaprenyl-diphosphate synthase ((2E,6E)-farnesyl-diphosphate specific)</fullName>
        <ecNumber evidence="2">2.5.1.31</ecNumber>
    </recommendedName>
    <alternativeName>
        <fullName evidence="2">Ditrans,polycis-undecaprenylcistransferase</fullName>
    </alternativeName>
    <alternativeName>
        <fullName evidence="2">Undecaprenyl diphosphate synthase</fullName>
        <shortName evidence="2">UDS</shortName>
    </alternativeName>
    <alternativeName>
        <fullName evidence="2">Undecaprenyl pyrophosphate synthase</fullName>
        <shortName evidence="2">UPP synthase</shortName>
    </alternativeName>
</protein>
<organism evidence="4">
    <name type="scientific">Mizugakiibacter sediminis</name>
    <dbReference type="NCBI Taxonomy" id="1475481"/>
    <lineage>
        <taxon>Bacteria</taxon>
        <taxon>Pseudomonadati</taxon>
        <taxon>Pseudomonadota</taxon>
        <taxon>Gammaproteobacteria</taxon>
        <taxon>Lysobacterales</taxon>
        <taxon>Rhodanobacteraceae</taxon>
        <taxon>Mizugakiibacter</taxon>
    </lineage>
</organism>
<proteinExistence type="inferred from homology"/>
<gene>
    <name evidence="2" type="primary">uppS</name>
    <name evidence="3" type="ORF">MBSD_1163</name>
    <name evidence="4" type="ORF">MBSD_n1847</name>
</gene>
<evidence type="ECO:0000256" key="2">
    <source>
        <dbReference type="HAMAP-Rule" id="MF_01139"/>
    </source>
</evidence>
<comment type="catalytic activity">
    <reaction evidence="2">
        <text>8 isopentenyl diphosphate + (2E,6E)-farnesyl diphosphate = di-trans,octa-cis-undecaprenyl diphosphate + 8 diphosphate</text>
        <dbReference type="Rhea" id="RHEA:27551"/>
        <dbReference type="ChEBI" id="CHEBI:33019"/>
        <dbReference type="ChEBI" id="CHEBI:58405"/>
        <dbReference type="ChEBI" id="CHEBI:128769"/>
        <dbReference type="ChEBI" id="CHEBI:175763"/>
        <dbReference type="EC" id="2.5.1.31"/>
    </reaction>
</comment>